<protein>
    <recommendedName>
        <fullName evidence="3">Ribose-5-phosphate isomerase A</fullName>
        <ecNumber evidence="3">5.3.1.6</ecNumber>
    </recommendedName>
    <alternativeName>
        <fullName evidence="3">Phosphoriboisomerase A</fullName>
        <shortName evidence="3">PRI</shortName>
    </alternativeName>
</protein>
<organism evidence="4 5">
    <name type="scientific">Leuconostoc litchii</name>
    <dbReference type="NCBI Taxonomy" id="1981069"/>
    <lineage>
        <taxon>Bacteria</taxon>
        <taxon>Bacillati</taxon>
        <taxon>Bacillota</taxon>
        <taxon>Bacilli</taxon>
        <taxon>Lactobacillales</taxon>
        <taxon>Lactobacillaceae</taxon>
        <taxon>Leuconostoc</taxon>
    </lineage>
</organism>
<dbReference type="AlphaFoldDB" id="A0A6P2CMH9"/>
<comment type="caution">
    <text evidence="4">The sequence shown here is derived from an EMBL/GenBank/DDBJ whole genome shotgun (WGS) entry which is preliminary data.</text>
</comment>
<dbReference type="FunFam" id="3.40.50.1360:FF:000001">
    <property type="entry name" value="Ribose-5-phosphate isomerase A"/>
    <property type="match status" value="1"/>
</dbReference>
<evidence type="ECO:0000313" key="5">
    <source>
        <dbReference type="Proteomes" id="UP000442244"/>
    </source>
</evidence>
<comment type="similarity">
    <text evidence="3">Belongs to the ribose 5-phosphate isomerase family.</text>
</comment>
<dbReference type="InterPro" id="IPR037171">
    <property type="entry name" value="NagB/RpiA_transferase-like"/>
</dbReference>
<evidence type="ECO:0000256" key="1">
    <source>
        <dbReference type="ARBA" id="ARBA00001713"/>
    </source>
</evidence>
<evidence type="ECO:0000256" key="3">
    <source>
        <dbReference type="HAMAP-Rule" id="MF_00170"/>
    </source>
</evidence>
<dbReference type="SUPFAM" id="SSF100950">
    <property type="entry name" value="NagB/RpiA/CoA transferase-like"/>
    <property type="match status" value="1"/>
</dbReference>
<comment type="function">
    <text evidence="3">Catalyzes the reversible conversion of ribose-5-phosphate to ribulose 5-phosphate.</text>
</comment>
<name>A0A6P2CMH9_9LACO</name>
<dbReference type="Gene3D" id="3.40.50.1360">
    <property type="match status" value="1"/>
</dbReference>
<feature type="binding site" evidence="3">
    <location>
        <begin position="94"/>
        <end position="97"/>
    </location>
    <ligand>
        <name>substrate</name>
    </ligand>
</feature>
<dbReference type="GO" id="GO:0006014">
    <property type="term" value="P:D-ribose metabolic process"/>
    <property type="evidence" value="ECO:0007669"/>
    <property type="project" value="TreeGrafter"/>
</dbReference>
<dbReference type="GO" id="GO:0004751">
    <property type="term" value="F:ribose-5-phosphate isomerase activity"/>
    <property type="evidence" value="ECO:0007669"/>
    <property type="project" value="UniProtKB-UniRule"/>
</dbReference>
<feature type="binding site" evidence="3">
    <location>
        <begin position="29"/>
        <end position="32"/>
    </location>
    <ligand>
        <name>substrate</name>
    </ligand>
</feature>
<accession>A0A6P2CMH9</accession>
<dbReference type="Pfam" id="PF06026">
    <property type="entry name" value="Rib_5-P_isom_A"/>
    <property type="match status" value="1"/>
</dbReference>
<dbReference type="UniPathway" id="UPA00115">
    <property type="reaction ID" value="UER00412"/>
</dbReference>
<dbReference type="HAMAP" id="MF_00170">
    <property type="entry name" value="Rib_5P_isom_A"/>
    <property type="match status" value="1"/>
</dbReference>
<keyword evidence="5" id="KW-1185">Reference proteome</keyword>
<feature type="binding site" evidence="3">
    <location>
        <begin position="81"/>
        <end position="84"/>
    </location>
    <ligand>
        <name>substrate</name>
    </ligand>
</feature>
<feature type="binding site" evidence="3">
    <location>
        <position position="121"/>
    </location>
    <ligand>
        <name>substrate</name>
    </ligand>
</feature>
<evidence type="ECO:0000256" key="2">
    <source>
        <dbReference type="ARBA" id="ARBA00023235"/>
    </source>
</evidence>
<dbReference type="PANTHER" id="PTHR11934:SF0">
    <property type="entry name" value="RIBOSE-5-PHOSPHATE ISOMERASE"/>
    <property type="match status" value="1"/>
</dbReference>
<sequence length="232" mass="25349">MEKKDLQKKQAGTAALTYIKNDMVVGLGTGSTVAYFLEALANSNLNIIGVTTSTITSKRCSELDIPIVDIDAVDHIDITVDGADEIDIDLNGIKGGGDALLMEKIVAKNSKENIWIVDSSKVHKTLGLFPLPVEVIPYGSGQLLRQFTAKGFSPQLRCHPNTTKPIITDAGHYIIDCYMNTIDDPYSLADYFERQVGVVEHGLFLNICNKMIIGGDTVKIKKSQPKQPIEIN</sequence>
<evidence type="ECO:0000313" key="4">
    <source>
        <dbReference type="EMBL" id="TYC47150.1"/>
    </source>
</evidence>
<dbReference type="RefSeq" id="WP_148604671.1">
    <property type="nucleotide sequence ID" value="NZ_BSUV01000001.1"/>
</dbReference>
<dbReference type="NCBIfam" id="TIGR00021">
    <property type="entry name" value="rpiA"/>
    <property type="match status" value="1"/>
</dbReference>
<comment type="pathway">
    <text evidence="3">Carbohydrate degradation; pentose phosphate pathway; D-ribose 5-phosphate from D-ribulose 5-phosphate (non-oxidative stage): step 1/1.</text>
</comment>
<proteinExistence type="inferred from homology"/>
<keyword evidence="2 3" id="KW-0413">Isomerase</keyword>
<comment type="subunit">
    <text evidence="3">Homodimer.</text>
</comment>
<dbReference type="InterPro" id="IPR020672">
    <property type="entry name" value="Ribose5P_isomerase_typA_subgr"/>
</dbReference>
<dbReference type="PANTHER" id="PTHR11934">
    <property type="entry name" value="RIBOSE-5-PHOSPHATE ISOMERASE"/>
    <property type="match status" value="1"/>
</dbReference>
<dbReference type="EC" id="5.3.1.6" evidence="3"/>
<dbReference type="GO" id="GO:0005829">
    <property type="term" value="C:cytosol"/>
    <property type="evidence" value="ECO:0007669"/>
    <property type="project" value="TreeGrafter"/>
</dbReference>
<dbReference type="InterPro" id="IPR004788">
    <property type="entry name" value="Ribose5P_isomerase_type_A"/>
</dbReference>
<dbReference type="Proteomes" id="UP000442244">
    <property type="component" value="Unassembled WGS sequence"/>
</dbReference>
<reference evidence="4 5" key="1">
    <citation type="submission" date="2019-01" db="EMBL/GenBank/DDBJ databases">
        <title>Leuconostoc litchii sp. nov., a novel lactic acid bacterium isolated from lychee.</title>
        <authorList>
            <person name="Wang L.-T."/>
        </authorList>
    </citation>
    <scope>NUCLEOTIDE SEQUENCE [LARGE SCALE GENOMIC DNA]</scope>
    <source>
        <strain evidence="4 5">MB7</strain>
    </source>
</reference>
<dbReference type="SUPFAM" id="SSF75445">
    <property type="entry name" value="D-ribose-5-phosphate isomerase (RpiA), lid domain"/>
    <property type="match status" value="1"/>
</dbReference>
<dbReference type="Gene3D" id="3.30.70.260">
    <property type="match status" value="1"/>
</dbReference>
<dbReference type="CDD" id="cd01398">
    <property type="entry name" value="RPI_A"/>
    <property type="match status" value="1"/>
</dbReference>
<comment type="catalytic activity">
    <reaction evidence="1 3">
        <text>aldehydo-D-ribose 5-phosphate = D-ribulose 5-phosphate</text>
        <dbReference type="Rhea" id="RHEA:14657"/>
        <dbReference type="ChEBI" id="CHEBI:58121"/>
        <dbReference type="ChEBI" id="CHEBI:58273"/>
        <dbReference type="EC" id="5.3.1.6"/>
    </reaction>
</comment>
<dbReference type="OrthoDB" id="5870696at2"/>
<dbReference type="NCBIfam" id="NF001924">
    <property type="entry name" value="PRK00702.1"/>
    <property type="match status" value="1"/>
</dbReference>
<dbReference type="GO" id="GO:0009052">
    <property type="term" value="P:pentose-phosphate shunt, non-oxidative branch"/>
    <property type="evidence" value="ECO:0007669"/>
    <property type="project" value="UniProtKB-UniRule"/>
</dbReference>
<feature type="active site" description="Proton acceptor" evidence="3">
    <location>
        <position position="103"/>
    </location>
</feature>
<gene>
    <name evidence="3 4" type="primary">rpiA</name>
    <name evidence="4" type="ORF">ESZ47_03170</name>
</gene>
<dbReference type="EMBL" id="SDGY01000001">
    <property type="protein sequence ID" value="TYC47150.1"/>
    <property type="molecule type" value="Genomic_DNA"/>
</dbReference>